<reference evidence="1" key="2">
    <citation type="submission" date="2020-09" db="EMBL/GenBank/DDBJ databases">
        <authorList>
            <person name="Sun Q."/>
            <person name="Ohkuma M."/>
        </authorList>
    </citation>
    <scope>NUCLEOTIDE SEQUENCE</scope>
    <source>
        <strain evidence="1">JCM 5069</strain>
    </source>
</reference>
<dbReference type="Proteomes" id="UP000603708">
    <property type="component" value="Unassembled WGS sequence"/>
</dbReference>
<accession>A0A919FYY6</accession>
<protein>
    <submittedName>
        <fullName evidence="1">Uncharacterized protein</fullName>
    </submittedName>
</protein>
<keyword evidence="2" id="KW-1185">Reference proteome</keyword>
<comment type="caution">
    <text evidence="1">The sequence shown here is derived from an EMBL/GenBank/DDBJ whole genome shotgun (WGS) entry which is preliminary data.</text>
</comment>
<gene>
    <name evidence="1" type="ORF">GCM10018793_14800</name>
</gene>
<dbReference type="EMBL" id="BNCD01000003">
    <property type="protein sequence ID" value="GHH74190.1"/>
    <property type="molecule type" value="Genomic_DNA"/>
</dbReference>
<sequence>MRTALAAGALHLGSAVAHRAGGDHLAPRTAHGAALHRARAVRTLAVGTLAVRTLGSGAVAAGACGQLGLSAGQLRGTAHRVLLLRRHRLRWS</sequence>
<evidence type="ECO:0000313" key="1">
    <source>
        <dbReference type="EMBL" id="GHH74190.1"/>
    </source>
</evidence>
<dbReference type="AlphaFoldDB" id="A0A919FYY6"/>
<name>A0A919FYY6_9ACTN</name>
<organism evidence="1 2">
    <name type="scientific">Streptomyces sulfonofaciens</name>
    <dbReference type="NCBI Taxonomy" id="68272"/>
    <lineage>
        <taxon>Bacteria</taxon>
        <taxon>Bacillati</taxon>
        <taxon>Actinomycetota</taxon>
        <taxon>Actinomycetes</taxon>
        <taxon>Kitasatosporales</taxon>
        <taxon>Streptomycetaceae</taxon>
        <taxon>Streptomyces</taxon>
    </lineage>
</organism>
<reference evidence="1" key="1">
    <citation type="journal article" date="2014" name="Int. J. Syst. Evol. Microbiol.">
        <title>Complete genome sequence of Corynebacterium casei LMG S-19264T (=DSM 44701T), isolated from a smear-ripened cheese.</title>
        <authorList>
            <consortium name="US DOE Joint Genome Institute (JGI-PGF)"/>
            <person name="Walter F."/>
            <person name="Albersmeier A."/>
            <person name="Kalinowski J."/>
            <person name="Ruckert C."/>
        </authorList>
    </citation>
    <scope>NUCLEOTIDE SEQUENCE</scope>
    <source>
        <strain evidence="1">JCM 5069</strain>
    </source>
</reference>
<evidence type="ECO:0000313" key="2">
    <source>
        <dbReference type="Proteomes" id="UP000603708"/>
    </source>
</evidence>
<proteinExistence type="predicted"/>